<evidence type="ECO:0000313" key="7">
    <source>
        <dbReference type="EMBL" id="EER74090.1"/>
    </source>
</evidence>
<dbReference type="AlphaFoldDB" id="C5RCD4"/>
<dbReference type="GO" id="GO:0016829">
    <property type="term" value="F:lyase activity"/>
    <property type="evidence" value="ECO:0007669"/>
    <property type="project" value="UniProtKB-KW"/>
</dbReference>
<dbReference type="GO" id="GO:1901135">
    <property type="term" value="P:carbohydrate derivative metabolic process"/>
    <property type="evidence" value="ECO:0007669"/>
    <property type="project" value="InterPro"/>
</dbReference>
<organism evidence="7 8">
    <name type="scientific">Weissella paramesenteroides ATCC 33313</name>
    <dbReference type="NCBI Taxonomy" id="585506"/>
    <lineage>
        <taxon>Bacteria</taxon>
        <taxon>Bacillati</taxon>
        <taxon>Bacillota</taxon>
        <taxon>Bacilli</taxon>
        <taxon>Lactobacillales</taxon>
        <taxon>Lactobacillaceae</taxon>
        <taxon>Weissella</taxon>
    </lineage>
</organism>
<dbReference type="GO" id="GO:0016853">
    <property type="term" value="F:isomerase activity"/>
    <property type="evidence" value="ECO:0007669"/>
    <property type="project" value="UniProtKB-KW"/>
</dbReference>
<evidence type="ECO:0000256" key="1">
    <source>
        <dbReference type="ARBA" id="ARBA00004761"/>
    </source>
</evidence>
<dbReference type="InterPro" id="IPR013785">
    <property type="entry name" value="Aldolase_TIM"/>
</dbReference>
<gene>
    <name evidence="7" type="primary">kdgA</name>
    <name evidence="7" type="ORF">HMPREF0877_1630</name>
</gene>
<keyword evidence="8" id="KW-1185">Reference proteome</keyword>
<dbReference type="PROSITE" id="PS51464">
    <property type="entry name" value="SIS"/>
    <property type="match status" value="1"/>
</dbReference>
<dbReference type="InterPro" id="IPR046348">
    <property type="entry name" value="SIS_dom_sf"/>
</dbReference>
<dbReference type="InterPro" id="IPR000887">
    <property type="entry name" value="Aldlse_KDPG_KHG"/>
</dbReference>
<dbReference type="InterPro" id="IPR001347">
    <property type="entry name" value="SIS_dom"/>
</dbReference>
<comment type="similarity">
    <text evidence="2">Belongs to the KHG/KDPG aldolase family.</text>
</comment>
<dbReference type="OrthoDB" id="9802667at2"/>
<dbReference type="PANTHER" id="PTHR30246:SF1">
    <property type="entry name" value="2-DEHYDRO-3-DEOXY-6-PHOSPHOGALACTONATE ALDOLASE-RELATED"/>
    <property type="match status" value="1"/>
</dbReference>
<dbReference type="NCBIfam" id="NF005119">
    <property type="entry name" value="PRK06552.1"/>
    <property type="match status" value="1"/>
</dbReference>
<name>C5RCD4_WEIPA</name>
<evidence type="ECO:0000256" key="5">
    <source>
        <dbReference type="ARBA" id="ARBA00023277"/>
    </source>
</evidence>
<dbReference type="CDD" id="cd00452">
    <property type="entry name" value="KDPG_aldolase"/>
    <property type="match status" value="1"/>
</dbReference>
<evidence type="ECO:0000256" key="4">
    <source>
        <dbReference type="ARBA" id="ARBA00023239"/>
    </source>
</evidence>
<feature type="domain" description="SIS" evidence="6">
    <location>
        <begin position="12"/>
        <end position="146"/>
    </location>
</feature>
<dbReference type="Gene3D" id="3.20.20.70">
    <property type="entry name" value="Aldolase class I"/>
    <property type="match status" value="1"/>
</dbReference>
<keyword evidence="4" id="KW-0456">Lyase</keyword>
<evidence type="ECO:0000256" key="2">
    <source>
        <dbReference type="ARBA" id="ARBA00006906"/>
    </source>
</evidence>
<keyword evidence="5" id="KW-0119">Carbohydrate metabolism</keyword>
<dbReference type="GO" id="GO:0097367">
    <property type="term" value="F:carbohydrate derivative binding"/>
    <property type="evidence" value="ECO:0007669"/>
    <property type="project" value="InterPro"/>
</dbReference>
<sequence length="258" mass="27506">MSLVDGSQLEQAEKLIDKNKRIFILGAGRSGLMARGFAMRLVHIGYTVYVIGETITPSIQAGDVLVSVSGSGKTAIACIKGGVKAIELTFTAPSADELIKQLNEEFANDSEVIVGTGTVLDAITARVAIMAGAEFIVSPAFDRETAFICNEYQIPYLPGCMTINEIKSALRYGADVVKVFPGSSVGKEFVQAFKAPLLFGNVMPTGGVNLENMHEWFDLGVVAVGAGSDLTGAAAVGDFDSVTKRAKDYHQEYLRIKN</sequence>
<comment type="pathway">
    <text evidence="1">Carbohydrate acid metabolism.</text>
</comment>
<dbReference type="SUPFAM" id="SSF51569">
    <property type="entry name" value="Aldolase"/>
    <property type="match status" value="1"/>
</dbReference>
<dbReference type="PANTHER" id="PTHR30246">
    <property type="entry name" value="2-KETO-3-DEOXY-6-PHOSPHOGLUCONATE ALDOLASE"/>
    <property type="match status" value="1"/>
</dbReference>
<accession>C5RCD4</accession>
<dbReference type="STRING" id="585506.HMPREF0877_1630"/>
<comment type="subunit">
    <text evidence="3">Homotrimer.</text>
</comment>
<comment type="caution">
    <text evidence="7">The sequence shown here is derived from an EMBL/GenBank/DDBJ whole genome shotgun (WGS) entry which is preliminary data.</text>
</comment>
<dbReference type="SUPFAM" id="SSF53697">
    <property type="entry name" value="SIS domain"/>
    <property type="match status" value="1"/>
</dbReference>
<dbReference type="HOGENOM" id="CLU_077795_2_0_9"/>
<proteinExistence type="inferred from homology"/>
<reference evidence="7 8" key="1">
    <citation type="submission" date="2009-04" db="EMBL/GenBank/DDBJ databases">
        <authorList>
            <person name="Qin X."/>
            <person name="Bachman B."/>
            <person name="Battles P."/>
            <person name="Bell A."/>
            <person name="Bess C."/>
            <person name="Bickham C."/>
            <person name="Chaboub L."/>
            <person name="Chen D."/>
            <person name="Coyle M."/>
            <person name="Deiros D.R."/>
            <person name="Dinh H."/>
            <person name="Forbes L."/>
            <person name="Fowler G."/>
            <person name="Francisco L."/>
            <person name="Fu Q."/>
            <person name="Gubbala S."/>
            <person name="Hale W."/>
            <person name="Han Y."/>
            <person name="Hemphill L."/>
            <person name="Highlander S.K."/>
            <person name="Hirani K."/>
            <person name="Hogues M."/>
            <person name="Jackson L."/>
            <person name="Jakkamsetti A."/>
            <person name="Javaid M."/>
            <person name="Jiang H."/>
            <person name="Korchina V."/>
            <person name="Kovar C."/>
            <person name="Lara F."/>
            <person name="Lee S."/>
            <person name="Mata R."/>
            <person name="Mathew T."/>
            <person name="Moen C."/>
            <person name="Morales K."/>
            <person name="Munidasa M."/>
            <person name="Nazareth L."/>
            <person name="Ngo R."/>
            <person name="Nguyen L."/>
            <person name="Okwuonu G."/>
            <person name="Ongeri F."/>
            <person name="Patil S."/>
            <person name="Petrosino J."/>
            <person name="Pham C."/>
            <person name="Pham P."/>
            <person name="Pu L.-L."/>
            <person name="Puazo M."/>
            <person name="Raj R."/>
            <person name="Reid J."/>
            <person name="Rouhana J."/>
            <person name="Saada N."/>
            <person name="Shang Y."/>
            <person name="Simmons D."/>
            <person name="Thornton R."/>
            <person name="Warren J."/>
            <person name="Weissenberger G."/>
            <person name="Zhang J."/>
            <person name="Zhang L."/>
            <person name="Zhou C."/>
            <person name="Zhu D."/>
            <person name="Muzny D."/>
            <person name="Worley K."/>
            <person name="Gibbs R."/>
        </authorList>
    </citation>
    <scope>NUCLEOTIDE SEQUENCE [LARGE SCALE GENOMIC DNA]</scope>
    <source>
        <strain evidence="7 8">ATCC 33313</strain>
    </source>
</reference>
<evidence type="ECO:0000259" key="6">
    <source>
        <dbReference type="PROSITE" id="PS51464"/>
    </source>
</evidence>
<dbReference type="Pfam" id="PF01081">
    <property type="entry name" value="Aldolase"/>
    <property type="match status" value="1"/>
</dbReference>
<dbReference type="eggNOG" id="COG0794">
    <property type="taxonomic scope" value="Bacteria"/>
</dbReference>
<dbReference type="RefSeq" id="WP_002827451.1">
    <property type="nucleotide sequence ID" value="NZ_GG697128.1"/>
</dbReference>
<keyword evidence="7" id="KW-0413">Isomerase</keyword>
<dbReference type="NCBIfam" id="TIGR01182">
    <property type="entry name" value="eda"/>
    <property type="match status" value="1"/>
</dbReference>
<dbReference type="eggNOG" id="COG0800">
    <property type="taxonomic scope" value="Bacteria"/>
</dbReference>
<evidence type="ECO:0000313" key="8">
    <source>
        <dbReference type="Proteomes" id="UP000004528"/>
    </source>
</evidence>
<evidence type="ECO:0000256" key="3">
    <source>
        <dbReference type="ARBA" id="ARBA00011233"/>
    </source>
</evidence>
<protein>
    <submittedName>
        <fullName evidence="7">Putative 6-phospho 3-hexuloisomerase</fullName>
    </submittedName>
</protein>
<dbReference type="Proteomes" id="UP000004528">
    <property type="component" value="Unassembled WGS sequence"/>
</dbReference>
<dbReference type="EMBL" id="ACKU01000032">
    <property type="protein sequence ID" value="EER74090.1"/>
    <property type="molecule type" value="Genomic_DNA"/>
</dbReference>